<gene>
    <name evidence="2" type="ordered locus">TREPR_0030</name>
</gene>
<feature type="domain" description="Methyltransferase FkbM" evidence="1">
    <location>
        <begin position="199"/>
        <end position="273"/>
    </location>
</feature>
<sequence>MKITKSLRQIIKWFVPFGIIEYRYKKSGRLNAERIQKGNDIAIYFKNLDRDNQDPEIVKIIEYLERNQCSMYPYEFTKKCFSENIVIYMDKICKMNYVLHENKRMYFPKNWEANQIREYYNWLLMEQDVDSPHRYDTAVFRVQEGDVIADLGTAEGFFALSNVEKAKKIYLFECDNKWLRALKKTFEPWQEKVSIVNKYISDTTSKNYITLDDFLDGKEINFIKADIEGAEIALLRGAKKTLLNQKKLQFSLCTYHRQNDAEEINQILTQNGFTTEYSKGYIITIFDRDSKEPYLRRGIIRAKNNESI</sequence>
<dbReference type="SUPFAM" id="SSF53335">
    <property type="entry name" value="S-adenosyl-L-methionine-dependent methyltransferases"/>
    <property type="match status" value="1"/>
</dbReference>
<dbReference type="HOGENOM" id="CLU_061139_0_0_12"/>
<accession>F5YNX9</accession>
<evidence type="ECO:0000313" key="2">
    <source>
        <dbReference type="EMBL" id="AEF84347.1"/>
    </source>
</evidence>
<dbReference type="eggNOG" id="ENOG50321KT">
    <property type="taxonomic scope" value="Bacteria"/>
</dbReference>
<dbReference type="Proteomes" id="UP000009223">
    <property type="component" value="Chromosome"/>
</dbReference>
<dbReference type="AlphaFoldDB" id="F5YNX9"/>
<dbReference type="InterPro" id="IPR029063">
    <property type="entry name" value="SAM-dependent_MTases_sf"/>
</dbReference>
<dbReference type="InterPro" id="IPR006342">
    <property type="entry name" value="FkbM_mtfrase"/>
</dbReference>
<name>F5YNX9_TREPZ</name>
<dbReference type="KEGG" id="tpi:TREPR_0030"/>
<organism evidence="2 3">
    <name type="scientific">Treponema primitia (strain ATCC BAA-887 / DSM 12427 / ZAS-2)</name>
    <dbReference type="NCBI Taxonomy" id="545694"/>
    <lineage>
        <taxon>Bacteria</taxon>
        <taxon>Pseudomonadati</taxon>
        <taxon>Spirochaetota</taxon>
        <taxon>Spirochaetia</taxon>
        <taxon>Spirochaetales</taxon>
        <taxon>Treponemataceae</taxon>
        <taxon>Treponema</taxon>
    </lineage>
</organism>
<dbReference type="STRING" id="545694.TREPR_0030"/>
<keyword evidence="3" id="KW-1185">Reference proteome</keyword>
<reference evidence="2 3" key="2">
    <citation type="journal article" date="2011" name="ISME J.">
        <title>RNA-seq reveals cooperative metabolic interactions between two termite-gut spirochete species in co-culture.</title>
        <authorList>
            <person name="Rosenthal A.Z."/>
            <person name="Matson E.G."/>
            <person name="Eldar A."/>
            <person name="Leadbetter J.R."/>
        </authorList>
    </citation>
    <scope>NUCLEOTIDE SEQUENCE [LARGE SCALE GENOMIC DNA]</scope>
    <source>
        <strain evidence="3">ATCC BAA-887 / DSM 12427 / ZAS-2</strain>
    </source>
</reference>
<evidence type="ECO:0000313" key="3">
    <source>
        <dbReference type="Proteomes" id="UP000009223"/>
    </source>
</evidence>
<reference evidence="3" key="1">
    <citation type="submission" date="2009-12" db="EMBL/GenBank/DDBJ databases">
        <title>Complete sequence of Treponema primitia strain ZAS-2.</title>
        <authorList>
            <person name="Tetu S.G."/>
            <person name="Matson E."/>
            <person name="Ren Q."/>
            <person name="Seshadri R."/>
            <person name="Elbourne L."/>
            <person name="Hassan K.A."/>
            <person name="Durkin A."/>
            <person name="Radune D."/>
            <person name="Mohamoud Y."/>
            <person name="Shay R."/>
            <person name="Jin S."/>
            <person name="Zhang X."/>
            <person name="Lucey K."/>
            <person name="Ballor N.R."/>
            <person name="Ottesen E."/>
            <person name="Rosenthal R."/>
            <person name="Allen A."/>
            <person name="Leadbetter J.R."/>
            <person name="Paulsen I.T."/>
        </authorList>
    </citation>
    <scope>NUCLEOTIDE SEQUENCE [LARGE SCALE GENOMIC DNA]</scope>
    <source>
        <strain evidence="3">ATCC BAA-887 / DSM 12427 / ZAS-2</strain>
    </source>
</reference>
<proteinExistence type="predicted"/>
<evidence type="ECO:0000259" key="1">
    <source>
        <dbReference type="Pfam" id="PF05050"/>
    </source>
</evidence>
<dbReference type="OrthoDB" id="308810at2"/>
<dbReference type="RefSeq" id="WP_015706425.1">
    <property type="nucleotide sequence ID" value="NC_015578.1"/>
</dbReference>
<protein>
    <recommendedName>
        <fullName evidence="1">Methyltransferase FkbM domain-containing protein</fullName>
    </recommendedName>
</protein>
<dbReference type="EMBL" id="CP001843">
    <property type="protein sequence ID" value="AEF84347.1"/>
    <property type="molecule type" value="Genomic_DNA"/>
</dbReference>
<dbReference type="Pfam" id="PF05050">
    <property type="entry name" value="Methyltransf_21"/>
    <property type="match status" value="1"/>
</dbReference>
<dbReference type="Gene3D" id="3.40.50.150">
    <property type="entry name" value="Vaccinia Virus protein VP39"/>
    <property type="match status" value="2"/>
</dbReference>